<feature type="chain" id="PRO_5014792044" evidence="1">
    <location>
        <begin position="33"/>
        <end position="147"/>
    </location>
</feature>
<feature type="signal peptide" evidence="1">
    <location>
        <begin position="1"/>
        <end position="32"/>
    </location>
</feature>
<sequence>MVVVCTSPTCCCCLRLMFLIPFASLCCNNSYAASVGTVHRLLLIGNEMCYSFTQEKLDRPTKFLDCRFDFGGHLVPLNVQVEPMVNQRLRALHQLHLVIRSGGGGRSNRLSLRWLLLRRLRLWFRLRFRLLLLRLLTGDPGKFGLRG</sequence>
<name>A0A2M3ZQC0_9DIPT</name>
<evidence type="ECO:0000256" key="1">
    <source>
        <dbReference type="SAM" id="SignalP"/>
    </source>
</evidence>
<dbReference type="EMBL" id="GGFM01009934">
    <property type="protein sequence ID" value="MBW30685.1"/>
    <property type="molecule type" value="Transcribed_RNA"/>
</dbReference>
<accession>A0A2M3ZQC0</accession>
<protein>
    <submittedName>
        <fullName evidence="2">Putative secreted peptide</fullName>
    </submittedName>
</protein>
<keyword evidence="1" id="KW-0732">Signal</keyword>
<proteinExistence type="predicted"/>
<dbReference type="AlphaFoldDB" id="A0A2M3ZQC0"/>
<organism evidence="2">
    <name type="scientific">Anopheles braziliensis</name>
    <dbReference type="NCBI Taxonomy" id="58242"/>
    <lineage>
        <taxon>Eukaryota</taxon>
        <taxon>Metazoa</taxon>
        <taxon>Ecdysozoa</taxon>
        <taxon>Arthropoda</taxon>
        <taxon>Hexapoda</taxon>
        <taxon>Insecta</taxon>
        <taxon>Pterygota</taxon>
        <taxon>Neoptera</taxon>
        <taxon>Endopterygota</taxon>
        <taxon>Diptera</taxon>
        <taxon>Nematocera</taxon>
        <taxon>Culicoidea</taxon>
        <taxon>Culicidae</taxon>
        <taxon>Anophelinae</taxon>
        <taxon>Anopheles</taxon>
    </lineage>
</organism>
<reference evidence="2" key="1">
    <citation type="submission" date="2018-01" db="EMBL/GenBank/DDBJ databases">
        <title>An insight into the sialome of Amazonian anophelines.</title>
        <authorList>
            <person name="Ribeiro J.M."/>
            <person name="Scarpassa V."/>
            <person name="Calvo E."/>
        </authorList>
    </citation>
    <scope>NUCLEOTIDE SEQUENCE</scope>
    <source>
        <tissue evidence="2">Salivary glands</tissue>
    </source>
</reference>
<evidence type="ECO:0000313" key="2">
    <source>
        <dbReference type="EMBL" id="MBW30685.1"/>
    </source>
</evidence>